<protein>
    <submittedName>
        <fullName evidence="1">Uncharacterized protein</fullName>
    </submittedName>
</protein>
<evidence type="ECO:0000313" key="2">
    <source>
        <dbReference type="Proteomes" id="UP000273145"/>
    </source>
</evidence>
<dbReference type="KEGG" id="plen:EIM92_04255"/>
<keyword evidence="2" id="KW-1185">Reference proteome</keyword>
<dbReference type="EMBL" id="CP034248">
    <property type="protein sequence ID" value="AZK45506.1"/>
    <property type="molecule type" value="Genomic_DNA"/>
</dbReference>
<proteinExistence type="predicted"/>
<reference evidence="1 2" key="1">
    <citation type="submission" date="2018-11" db="EMBL/GenBank/DDBJ databases">
        <title>Genome sequencing of Paenibacillus lentus DSM25539(T).</title>
        <authorList>
            <person name="Kook J.-K."/>
            <person name="Park S.-N."/>
            <person name="Lim Y.K."/>
        </authorList>
    </citation>
    <scope>NUCLEOTIDE SEQUENCE [LARGE SCALE GENOMIC DNA]</scope>
    <source>
        <strain evidence="1 2">DSM 25539</strain>
    </source>
</reference>
<accession>A0A3S8RRB8</accession>
<organism evidence="1 2">
    <name type="scientific">Paenibacillus lentus</name>
    <dbReference type="NCBI Taxonomy" id="1338368"/>
    <lineage>
        <taxon>Bacteria</taxon>
        <taxon>Bacillati</taxon>
        <taxon>Bacillota</taxon>
        <taxon>Bacilli</taxon>
        <taxon>Bacillales</taxon>
        <taxon>Paenibacillaceae</taxon>
        <taxon>Paenibacillus</taxon>
    </lineage>
</organism>
<evidence type="ECO:0000313" key="1">
    <source>
        <dbReference type="EMBL" id="AZK45506.1"/>
    </source>
</evidence>
<gene>
    <name evidence="1" type="ORF">EIM92_04255</name>
</gene>
<sequence length="79" mass="9070">MKEGEGDDPHSTVQVSDQIVYVYLKVFREHNPYALLMLMNESKALAQMLPPVLKHGKPKQHNHIHPQYSVVHMLLNPSN</sequence>
<dbReference type="Proteomes" id="UP000273145">
    <property type="component" value="Chromosome"/>
</dbReference>
<dbReference type="AlphaFoldDB" id="A0A3S8RRB8"/>
<dbReference type="OrthoDB" id="2381154at2"/>
<name>A0A3S8RRB8_9BACL</name>